<protein>
    <submittedName>
        <fullName evidence="2">Uncharacterized protein</fullName>
    </submittedName>
</protein>
<reference evidence="2 3" key="1">
    <citation type="submission" date="2019-11" db="EMBL/GenBank/DDBJ databases">
        <title>Comparative genomics of hydrocarbon-degrading Desulfosarcina strains.</title>
        <authorList>
            <person name="Watanabe M."/>
            <person name="Kojima H."/>
            <person name="Fukui M."/>
        </authorList>
    </citation>
    <scope>NUCLEOTIDE SEQUENCE [LARGE SCALE GENOMIC DNA]</scope>
    <source>
        <strain evidence="2 3">28bB2T</strain>
    </source>
</reference>
<evidence type="ECO:0000313" key="2">
    <source>
        <dbReference type="EMBL" id="BBO86150.1"/>
    </source>
</evidence>
<dbReference type="AlphaFoldDB" id="A0A5K8A1F3"/>
<accession>A0A5K8A1F3</accession>
<dbReference type="Proteomes" id="UP000425960">
    <property type="component" value="Chromosome"/>
</dbReference>
<dbReference type="KEGG" id="dov:DSCO28_67160"/>
<sequence length="65" mass="7740">MTNLQIQRNPFQIEQTQKLTREKQKTNQNVRQRRAQQQPFFPLRLKITTNFILLQSAKISTDLAV</sequence>
<dbReference type="EMBL" id="AP021876">
    <property type="protein sequence ID" value="BBO86150.1"/>
    <property type="molecule type" value="Genomic_DNA"/>
</dbReference>
<feature type="compositionally biased region" description="Polar residues" evidence="1">
    <location>
        <begin position="1"/>
        <end position="18"/>
    </location>
</feature>
<gene>
    <name evidence="2" type="ORF">DSCO28_67160</name>
</gene>
<proteinExistence type="predicted"/>
<feature type="region of interest" description="Disordered" evidence="1">
    <location>
        <begin position="1"/>
        <end position="35"/>
    </location>
</feature>
<evidence type="ECO:0000313" key="3">
    <source>
        <dbReference type="Proteomes" id="UP000425960"/>
    </source>
</evidence>
<name>A0A5K8A1F3_9BACT</name>
<evidence type="ECO:0000256" key="1">
    <source>
        <dbReference type="SAM" id="MobiDB-lite"/>
    </source>
</evidence>
<organism evidence="2 3">
    <name type="scientific">Desulfosarcina ovata subsp. sediminis</name>
    <dbReference type="NCBI Taxonomy" id="885957"/>
    <lineage>
        <taxon>Bacteria</taxon>
        <taxon>Pseudomonadati</taxon>
        <taxon>Thermodesulfobacteriota</taxon>
        <taxon>Desulfobacteria</taxon>
        <taxon>Desulfobacterales</taxon>
        <taxon>Desulfosarcinaceae</taxon>
        <taxon>Desulfosarcina</taxon>
    </lineage>
</organism>